<keyword evidence="2" id="KW-1185">Reference proteome</keyword>
<organism evidence="1 2">
    <name type="scientific">Candidatus Chaera renei</name>
    <dbReference type="NCBI Taxonomy" id="2506947"/>
    <lineage>
        <taxon>Bacteria</taxon>
        <taxon>Candidatus Saccharimonadota</taxon>
        <taxon>Candidatus Saccharimonadia</taxon>
        <taxon>Candidatus Saccharimonadales</taxon>
        <taxon>Candidatus Saccharimonadaceae</taxon>
        <taxon>Candidatus Chaera</taxon>
    </lineage>
</organism>
<evidence type="ECO:0000313" key="1">
    <source>
        <dbReference type="EMBL" id="RWZ78028.1"/>
    </source>
</evidence>
<gene>
    <name evidence="1" type="ORF">EOT04_03270</name>
</gene>
<evidence type="ECO:0000313" key="2">
    <source>
        <dbReference type="Proteomes" id="UP000289269"/>
    </source>
</evidence>
<proteinExistence type="predicted"/>
<comment type="caution">
    <text evidence="1">The sequence shown here is derived from an EMBL/GenBank/DDBJ whole genome shotgun (WGS) entry which is preliminary data.</text>
</comment>
<dbReference type="Proteomes" id="UP000289269">
    <property type="component" value="Unassembled WGS sequence"/>
</dbReference>
<name>A0A4Q0AHJ4_9BACT</name>
<reference evidence="1" key="1">
    <citation type="submission" date="2019-01" db="EMBL/GenBank/DDBJ databases">
        <title>Genomic signatures and co-occurrence patterns of the ultra-small Saccharimodia (Patescibacteria phylum) suggest a symbiotic lifestyle.</title>
        <authorList>
            <person name="Lemos L."/>
            <person name="Medeiros J."/>
            <person name="Andreote F."/>
            <person name="Fernandes G."/>
            <person name="Varani A."/>
            <person name="Oliveira G."/>
            <person name="Pylro V."/>
        </authorList>
    </citation>
    <scope>NUCLEOTIDE SEQUENCE [LARGE SCALE GENOMIC DNA]</scope>
    <source>
        <strain evidence="1">AMD01</strain>
    </source>
</reference>
<protein>
    <submittedName>
        <fullName evidence="1">Uncharacterized protein</fullName>
    </submittedName>
</protein>
<accession>A0A4Q0AHJ4</accession>
<sequence length="278" mass="30815">MMSEKITLSPEQKLGRIEEIVQAHPEVAGLQAYEYLRSNVKEQQVAFINGERDALSLDYKDLNPANIERLKGSMLLALKSLMSGEQNPKTRALYRAIEYRYSELFMLDMARIVNDDSYSEQERAQAREMFVSTNEALYGQPDRGIFSAIARKSLAPLLSGGDSDGTEAQKIRGELGALIGSIDQTDYELFVPSDEVMERVGALTRSRFDQLVDHIDTEKTYDVATMAEALDAALTKLGGKDLGWRVAIVPKSNVLAVSAHQKLVEVGENRKPAKGGRA</sequence>
<dbReference type="EMBL" id="SCKW01000044">
    <property type="protein sequence ID" value="RWZ78028.1"/>
    <property type="molecule type" value="Genomic_DNA"/>
</dbReference>
<dbReference type="AlphaFoldDB" id="A0A4Q0AHJ4"/>